<reference evidence="2" key="2">
    <citation type="submission" date="2012-02" db="EMBL/GenBank/DDBJ databases">
        <authorList>
            <person name="Genoscope - CEA"/>
        </authorList>
    </citation>
    <scope>NUCLEOTIDE SEQUENCE</scope>
</reference>
<proteinExistence type="predicted"/>
<keyword evidence="1" id="KW-0812">Transmembrane</keyword>
<accession>H6RHL3</accession>
<reference evidence="2" key="1">
    <citation type="journal article" date="2012" name="Environ. Microbiol.">
        <title>Genomic content of uncultured Bacteroidetes from contrasting oceanic provinces in the North Atlantic Ocean.</title>
        <authorList>
            <person name="Gomez-Pereira P.R."/>
            <person name="Schuler M."/>
            <person name="Fuchs B.M."/>
            <person name="Bennke C."/>
            <person name="Teeling H."/>
            <person name="Waldmann J."/>
            <person name="Richter M."/>
            <person name="Barbe V."/>
            <person name="Bataille E."/>
            <person name="Glockner F.O."/>
            <person name="Amann R."/>
        </authorList>
    </citation>
    <scope>NUCLEOTIDE SEQUENCE</scope>
</reference>
<evidence type="ECO:0000256" key="1">
    <source>
        <dbReference type="SAM" id="Phobius"/>
    </source>
</evidence>
<organism evidence="2">
    <name type="scientific">uncultured Flavobacteriia bacterium</name>
    <dbReference type="NCBI Taxonomy" id="212695"/>
    <lineage>
        <taxon>Bacteria</taxon>
        <taxon>Pseudomonadati</taxon>
        <taxon>Bacteroidota</taxon>
        <taxon>Flavobacteriia</taxon>
        <taxon>environmental samples</taxon>
    </lineage>
</organism>
<dbReference type="EMBL" id="FO117610">
    <property type="protein sequence ID" value="CCG00524.1"/>
    <property type="molecule type" value="Genomic_DNA"/>
</dbReference>
<keyword evidence="1" id="KW-0472">Membrane</keyword>
<protein>
    <submittedName>
        <fullName evidence="2">Uncharacterized protein</fullName>
    </submittedName>
</protein>
<evidence type="ECO:0000313" key="2">
    <source>
        <dbReference type="EMBL" id="CCG00524.1"/>
    </source>
</evidence>
<sequence>MAIIIYAPRLFKKFIGCAFWPFILIKSSSLKKDIVFINHERIHLRQQIELLIIPFYIWYGIEFLIHFLRFKTRYDAYRAISFEKEAYANEQDFEYLKHRKFWSFVKYLKFVY</sequence>
<gene>
    <name evidence="2" type="ORF">VIS_S18DEB110025</name>
</gene>
<keyword evidence="1" id="KW-1133">Transmembrane helix</keyword>
<dbReference type="AlphaFoldDB" id="H6RHL3"/>
<feature type="transmembrane region" description="Helical" evidence="1">
    <location>
        <begin position="47"/>
        <end position="68"/>
    </location>
</feature>
<name>H6RHL3_9BACT</name>